<gene>
    <name evidence="2" type="ORF">MIN45_P0589</name>
</gene>
<dbReference type="KEGG" id="meiy:MIN45_P0589"/>
<keyword evidence="1" id="KW-0175">Coiled coil</keyword>
<feature type="coiled-coil region" evidence="1">
    <location>
        <begin position="59"/>
        <end position="165"/>
    </location>
</feature>
<evidence type="ECO:0000313" key="2">
    <source>
        <dbReference type="EMBL" id="BCX88221.1"/>
    </source>
</evidence>
<accession>A0AAU9CFZ8</accession>
<dbReference type="Proteomes" id="UP001321450">
    <property type="component" value="Chromosome"/>
</dbReference>
<dbReference type="AlphaFoldDB" id="A0AAU9CFZ8"/>
<name>A0AAU9CFZ8_9GAMM</name>
<evidence type="ECO:0000313" key="3">
    <source>
        <dbReference type="Proteomes" id="UP001321450"/>
    </source>
</evidence>
<dbReference type="RefSeq" id="WP_286293308.1">
    <property type="nucleotide sequence ID" value="NZ_AP024718.1"/>
</dbReference>
<evidence type="ECO:0000256" key="1">
    <source>
        <dbReference type="SAM" id="Coils"/>
    </source>
</evidence>
<organism evidence="2 3">
    <name type="scientific">Methylomarinovum tepidoasis</name>
    <dbReference type="NCBI Taxonomy" id="2840183"/>
    <lineage>
        <taxon>Bacteria</taxon>
        <taxon>Pseudomonadati</taxon>
        <taxon>Pseudomonadota</taxon>
        <taxon>Gammaproteobacteria</taxon>
        <taxon>Methylococcales</taxon>
        <taxon>Methylothermaceae</taxon>
        <taxon>Methylomarinovum</taxon>
    </lineage>
</organism>
<reference evidence="3" key="1">
    <citation type="journal article" date="2024" name="Int. J. Syst. Evol. Microbiol.">
        <title>Methylomarinovum tepidoasis sp. nov., a moderately thermophilic methanotroph of the family Methylothermaceae isolated from a deep-sea hydrothermal field.</title>
        <authorList>
            <person name="Hirayama H."/>
            <person name="Takaki Y."/>
            <person name="Abe M."/>
            <person name="Miyazaki M."/>
            <person name="Uematsu K."/>
            <person name="Matsui Y."/>
            <person name="Takai K."/>
        </authorList>
    </citation>
    <scope>NUCLEOTIDE SEQUENCE [LARGE SCALE GENOMIC DNA]</scope>
    <source>
        <strain evidence="3">IN45</strain>
    </source>
</reference>
<evidence type="ECO:0008006" key="4">
    <source>
        <dbReference type="Google" id="ProtNLM"/>
    </source>
</evidence>
<dbReference type="EMBL" id="AP024718">
    <property type="protein sequence ID" value="BCX88221.1"/>
    <property type="molecule type" value="Genomic_DNA"/>
</dbReference>
<proteinExistence type="predicted"/>
<sequence length="202" mass="23912">MSSSVLDLYDRLRTAPNDEARARIIAEAFEALEERYPHLGDMATRTDLGKTELRLVKEIEQVRLETETIRSELKETELRLIKEIEQVRTETETVRSELKETELRLIKEIEQVRAETEAVRSELKETELRLIKEIEQVRAETEAVRSELKETELRLIKEIEQVRAELKVDIANSHTAWLKWSFLFWLSQFGAIVLLLWRIWPR</sequence>
<protein>
    <recommendedName>
        <fullName evidence="4">DUF1640 domain-containing protein</fullName>
    </recommendedName>
</protein>
<keyword evidence="3" id="KW-1185">Reference proteome</keyword>